<feature type="transmembrane region" description="Helical" evidence="8">
    <location>
        <begin position="503"/>
        <end position="525"/>
    </location>
</feature>
<dbReference type="GO" id="GO:0055085">
    <property type="term" value="P:transmembrane transport"/>
    <property type="evidence" value="ECO:0007669"/>
    <property type="project" value="InterPro"/>
</dbReference>
<keyword evidence="3" id="KW-1003">Cell membrane</keyword>
<comment type="similarity">
    <text evidence="8">Belongs to the binding-protein-dependent transport system permease family.</text>
</comment>
<comment type="subcellular location">
    <subcellularLocation>
        <location evidence="1">Cell inner membrane</location>
        <topology evidence="1">Multi-pass membrane protein</topology>
    </subcellularLocation>
    <subcellularLocation>
        <location evidence="8">Cell membrane</location>
        <topology evidence="8">Multi-pass membrane protein</topology>
    </subcellularLocation>
</comment>
<evidence type="ECO:0000256" key="4">
    <source>
        <dbReference type="ARBA" id="ARBA00022519"/>
    </source>
</evidence>
<keyword evidence="6 8" id="KW-1133">Transmembrane helix</keyword>
<feature type="transmembrane region" description="Helical" evidence="8">
    <location>
        <begin position="434"/>
        <end position="455"/>
    </location>
</feature>
<evidence type="ECO:0000256" key="5">
    <source>
        <dbReference type="ARBA" id="ARBA00022692"/>
    </source>
</evidence>
<feature type="domain" description="ABC transmembrane type-1" evidence="9">
    <location>
        <begin position="85"/>
        <end position="290"/>
    </location>
</feature>
<dbReference type="EMBL" id="FNZU01000003">
    <property type="protein sequence ID" value="SEK52935.1"/>
    <property type="molecule type" value="Genomic_DNA"/>
</dbReference>
<accession>A0A1H7HXI2</accession>
<evidence type="ECO:0000256" key="1">
    <source>
        <dbReference type="ARBA" id="ARBA00004429"/>
    </source>
</evidence>
<keyword evidence="11" id="KW-1185">Reference proteome</keyword>
<evidence type="ECO:0000256" key="3">
    <source>
        <dbReference type="ARBA" id="ARBA00022475"/>
    </source>
</evidence>
<keyword evidence="5 8" id="KW-0812">Transmembrane</keyword>
<reference evidence="11" key="1">
    <citation type="submission" date="2016-10" db="EMBL/GenBank/DDBJ databases">
        <authorList>
            <person name="Varghese N."/>
            <person name="Submissions S."/>
        </authorList>
    </citation>
    <scope>NUCLEOTIDE SEQUENCE [LARGE SCALE GENOMIC DNA]</scope>
    <source>
        <strain evidence="11">DSM 19183</strain>
    </source>
</reference>
<feature type="transmembrane region" description="Helical" evidence="8">
    <location>
        <begin position="165"/>
        <end position="187"/>
    </location>
</feature>
<dbReference type="SUPFAM" id="SSF161098">
    <property type="entry name" value="MetI-like"/>
    <property type="match status" value="2"/>
</dbReference>
<feature type="transmembrane region" description="Helical" evidence="8">
    <location>
        <begin position="216"/>
        <end position="237"/>
    </location>
</feature>
<evidence type="ECO:0000313" key="11">
    <source>
        <dbReference type="Proteomes" id="UP000199081"/>
    </source>
</evidence>
<feature type="transmembrane region" description="Helical" evidence="8">
    <location>
        <begin position="409"/>
        <end position="428"/>
    </location>
</feature>
<dbReference type="InterPro" id="IPR000515">
    <property type="entry name" value="MetI-like"/>
</dbReference>
<feature type="transmembrane region" description="Helical" evidence="8">
    <location>
        <begin position="270"/>
        <end position="289"/>
    </location>
</feature>
<keyword evidence="2 8" id="KW-0813">Transport</keyword>
<dbReference type="InterPro" id="IPR035906">
    <property type="entry name" value="MetI-like_sf"/>
</dbReference>
<dbReference type="STRING" id="426702.SAMN04488099_103157"/>
<evidence type="ECO:0000256" key="6">
    <source>
        <dbReference type="ARBA" id="ARBA00022989"/>
    </source>
</evidence>
<feature type="transmembrane region" description="Helical" evidence="8">
    <location>
        <begin position="318"/>
        <end position="340"/>
    </location>
</feature>
<dbReference type="PROSITE" id="PS50928">
    <property type="entry name" value="ABC_TM1"/>
    <property type="match status" value="2"/>
</dbReference>
<dbReference type="PANTHER" id="PTHR43357">
    <property type="entry name" value="INNER MEMBRANE ABC TRANSPORTER PERMEASE PROTEIN YDCV"/>
    <property type="match status" value="1"/>
</dbReference>
<organism evidence="10 11">
    <name type="scientific">Alkalibacterium pelagium</name>
    <dbReference type="NCBI Taxonomy" id="426702"/>
    <lineage>
        <taxon>Bacteria</taxon>
        <taxon>Bacillati</taxon>
        <taxon>Bacillota</taxon>
        <taxon>Bacilli</taxon>
        <taxon>Lactobacillales</taxon>
        <taxon>Carnobacteriaceae</taxon>
        <taxon>Alkalibacterium</taxon>
    </lineage>
</organism>
<dbReference type="GO" id="GO:0005886">
    <property type="term" value="C:plasma membrane"/>
    <property type="evidence" value="ECO:0007669"/>
    <property type="project" value="UniProtKB-SubCell"/>
</dbReference>
<dbReference type="CDD" id="cd06261">
    <property type="entry name" value="TM_PBP2"/>
    <property type="match status" value="2"/>
</dbReference>
<feature type="transmembrane region" description="Helical" evidence="8">
    <location>
        <begin position="91"/>
        <end position="111"/>
    </location>
</feature>
<feature type="transmembrane region" description="Helical" evidence="8">
    <location>
        <begin position="32"/>
        <end position="52"/>
    </location>
</feature>
<evidence type="ECO:0000259" key="9">
    <source>
        <dbReference type="PROSITE" id="PS50928"/>
    </source>
</evidence>
<gene>
    <name evidence="10" type="ORF">SAMN04488099_103157</name>
</gene>
<sequence>MATKQNELNGLAKVDPTAMAGPTQKKRFRLDIWSISAIVILITYVLFLVYPVGNLLKQSVFTETSGLTIENFTRFFSMSYYSGTLFNSFKVSITATVFALILGILLAYLFAMFEFRGKKLLRILIIIASMSAPFIGAYSWILLLGRSGLITRSLSNLFGIQMPDIYGFSGIVLVFSLQLFPLIFLYVNGAFKSIDQSILEAAEGMGVTGINRFFKVVLPLLMPTVLAGALLVFMRAFSDFGTPMLIGEGYRTFPVLIYTEFISEVGGDSAFASALAVIAIFIALTIFFLQQMVALKYSFSMNSLHPVRTKKVSGFKKVMVYVISYGVVFTAVLPQLYLVYTSFLNTSGMVFQPGYSLNSYREAFSRMGNSIINTIRIPLLAITIVVIFAVFISYLAVRRRNPLTATIDTLSMIPYIVPGTVLGIAFLTSYNTGVGGTGLLTITGTTFIMVVSLAVRRLPYTIRSSVAALHQISPSIEEAAQSLGSSKINTFFRITVPMMMPGIIAGAILSWITMISELSTSILLYTVNTRTVTVAIYTEVIRGNYGIAAALSTILMIFTVLSLLLFMKVSGKDEISL</sequence>
<name>A0A1H7HXI2_9LACT</name>
<feature type="transmembrane region" description="Helical" evidence="8">
    <location>
        <begin position="123"/>
        <end position="145"/>
    </location>
</feature>
<dbReference type="Pfam" id="PF00528">
    <property type="entry name" value="BPD_transp_1"/>
    <property type="match status" value="2"/>
</dbReference>
<keyword evidence="4" id="KW-0997">Cell inner membrane</keyword>
<keyword evidence="7 8" id="KW-0472">Membrane</keyword>
<evidence type="ECO:0000256" key="8">
    <source>
        <dbReference type="RuleBase" id="RU363032"/>
    </source>
</evidence>
<evidence type="ECO:0000313" key="10">
    <source>
        <dbReference type="EMBL" id="SEK52935.1"/>
    </source>
</evidence>
<dbReference type="Proteomes" id="UP000199081">
    <property type="component" value="Unassembled WGS sequence"/>
</dbReference>
<dbReference type="AlphaFoldDB" id="A0A1H7HXI2"/>
<proteinExistence type="inferred from homology"/>
<feature type="transmembrane region" description="Helical" evidence="8">
    <location>
        <begin position="545"/>
        <end position="567"/>
    </location>
</feature>
<feature type="domain" description="ABC transmembrane type-1" evidence="9">
    <location>
        <begin position="371"/>
        <end position="566"/>
    </location>
</feature>
<protein>
    <submittedName>
        <fullName evidence="10">Iron(III) transport system permease protein</fullName>
    </submittedName>
</protein>
<dbReference type="Gene3D" id="1.10.3720.10">
    <property type="entry name" value="MetI-like"/>
    <property type="match status" value="2"/>
</dbReference>
<feature type="transmembrane region" description="Helical" evidence="8">
    <location>
        <begin position="375"/>
        <end position="397"/>
    </location>
</feature>
<dbReference type="PANTHER" id="PTHR43357:SF3">
    <property type="entry name" value="FE(3+)-TRANSPORT SYSTEM PERMEASE PROTEIN FBPB 2"/>
    <property type="match status" value="1"/>
</dbReference>
<evidence type="ECO:0000256" key="2">
    <source>
        <dbReference type="ARBA" id="ARBA00022448"/>
    </source>
</evidence>
<evidence type="ECO:0000256" key="7">
    <source>
        <dbReference type="ARBA" id="ARBA00023136"/>
    </source>
</evidence>